<dbReference type="Proteomes" id="UP000255106">
    <property type="component" value="Unassembled WGS sequence"/>
</dbReference>
<evidence type="ECO:0000256" key="1">
    <source>
        <dbReference type="SAM" id="MobiDB-lite"/>
    </source>
</evidence>
<proteinExistence type="predicted"/>
<gene>
    <name evidence="2" type="ORF">NCTC10005_07758</name>
</gene>
<feature type="compositionally biased region" description="Polar residues" evidence="1">
    <location>
        <begin position="25"/>
        <end position="34"/>
    </location>
</feature>
<organism evidence="2 3">
    <name type="scientific">Enterobacter cloacae</name>
    <dbReference type="NCBI Taxonomy" id="550"/>
    <lineage>
        <taxon>Bacteria</taxon>
        <taxon>Pseudomonadati</taxon>
        <taxon>Pseudomonadota</taxon>
        <taxon>Gammaproteobacteria</taxon>
        <taxon>Enterobacterales</taxon>
        <taxon>Enterobacteriaceae</taxon>
        <taxon>Enterobacter</taxon>
        <taxon>Enterobacter cloacae complex</taxon>
    </lineage>
</organism>
<protein>
    <submittedName>
        <fullName evidence="2">Uncharacterized protein</fullName>
    </submittedName>
</protein>
<accession>A0A377MA54</accession>
<feature type="region of interest" description="Disordered" evidence="1">
    <location>
        <begin position="1"/>
        <end position="34"/>
    </location>
</feature>
<feature type="compositionally biased region" description="Basic and acidic residues" evidence="1">
    <location>
        <begin position="1"/>
        <end position="15"/>
    </location>
</feature>
<name>A0A377MA54_ENTCL</name>
<evidence type="ECO:0000313" key="3">
    <source>
        <dbReference type="Proteomes" id="UP000255106"/>
    </source>
</evidence>
<sequence length="34" mass="3824">MIELDPREQKRREQFGEPPPLPVTDATTGKSGRS</sequence>
<reference evidence="2 3" key="1">
    <citation type="submission" date="2018-06" db="EMBL/GenBank/DDBJ databases">
        <authorList>
            <consortium name="Pathogen Informatics"/>
            <person name="Doyle S."/>
        </authorList>
    </citation>
    <scope>NUCLEOTIDE SEQUENCE [LARGE SCALE GENOMIC DNA]</scope>
    <source>
        <strain evidence="2 3">NCTC10005</strain>
    </source>
</reference>
<dbReference type="AlphaFoldDB" id="A0A377MA54"/>
<dbReference type="EMBL" id="UGJB01000004">
    <property type="protein sequence ID" value="STQ14886.1"/>
    <property type="molecule type" value="Genomic_DNA"/>
</dbReference>
<evidence type="ECO:0000313" key="2">
    <source>
        <dbReference type="EMBL" id="STQ14886.1"/>
    </source>
</evidence>